<name>A0A176XH61_AGRTU</name>
<proteinExistence type="predicted"/>
<dbReference type="GO" id="GO:0016491">
    <property type="term" value="F:oxidoreductase activity"/>
    <property type="evidence" value="ECO:0007669"/>
    <property type="project" value="InterPro"/>
</dbReference>
<dbReference type="InterPro" id="IPR009799">
    <property type="entry name" value="EthD_dom"/>
</dbReference>
<gene>
    <name evidence="2" type="ORF">A7J57_22620</name>
</gene>
<accession>A0A176XH61</accession>
<evidence type="ECO:0000313" key="2">
    <source>
        <dbReference type="EMBL" id="OAE48200.1"/>
    </source>
</evidence>
<feature type="domain" description="EthD" evidence="1">
    <location>
        <begin position="125"/>
        <end position="205"/>
    </location>
</feature>
<dbReference type="NCBIfam" id="TIGR02118">
    <property type="entry name" value="EthD family reductase"/>
    <property type="match status" value="1"/>
</dbReference>
<dbReference type="AlphaFoldDB" id="A0A176XH61"/>
<dbReference type="EMBL" id="LXPS01000007">
    <property type="protein sequence ID" value="OAE48200.1"/>
    <property type="molecule type" value="Genomic_DNA"/>
</dbReference>
<reference evidence="2 3" key="1">
    <citation type="submission" date="2016-05" db="EMBL/GenBank/DDBJ databases">
        <authorList>
            <person name="Lavstsen T."/>
            <person name="Jespersen J.S."/>
        </authorList>
    </citation>
    <scope>NUCLEOTIDE SEQUENCE [LARGE SCALE GENOMIC DNA]</scope>
    <source>
        <strain evidence="2 3">KCJ1736</strain>
    </source>
</reference>
<dbReference type="Proteomes" id="UP000077098">
    <property type="component" value="Unassembled WGS sequence"/>
</dbReference>
<evidence type="ECO:0000313" key="3">
    <source>
        <dbReference type="Proteomes" id="UP000077098"/>
    </source>
</evidence>
<dbReference type="Gene3D" id="3.30.70.100">
    <property type="match status" value="2"/>
</dbReference>
<evidence type="ECO:0000259" key="1">
    <source>
        <dbReference type="Pfam" id="PF07110"/>
    </source>
</evidence>
<comment type="caution">
    <text evidence="2">The sequence shown here is derived from an EMBL/GenBank/DDBJ whole genome shotgun (WGS) entry which is preliminary data.</text>
</comment>
<dbReference type="Pfam" id="PF07110">
    <property type="entry name" value="EthD"/>
    <property type="match status" value="1"/>
</dbReference>
<protein>
    <recommendedName>
        <fullName evidence="1">EthD domain-containing protein</fullName>
    </recommendedName>
</protein>
<organism evidence="2 3">
    <name type="scientific">Agrobacterium tumefaciens</name>
    <dbReference type="NCBI Taxonomy" id="358"/>
    <lineage>
        <taxon>Bacteria</taxon>
        <taxon>Pseudomonadati</taxon>
        <taxon>Pseudomonadota</taxon>
        <taxon>Alphaproteobacteria</taxon>
        <taxon>Hyphomicrobiales</taxon>
        <taxon>Rhizobiaceae</taxon>
        <taxon>Rhizobium/Agrobacterium group</taxon>
        <taxon>Agrobacterium</taxon>
        <taxon>Agrobacterium tumefaciens complex</taxon>
    </lineage>
</organism>
<dbReference type="RefSeq" id="WP_063947978.1">
    <property type="nucleotide sequence ID" value="NZ_LXPS01000007.1"/>
</dbReference>
<sequence length="223" mass="25992">MRKVIHLYKRKTENTVEEFQSALMETIAADPRLPPNSVLVQSHTLPRGYAKGERLFDAVEEFSFNSIQAAGYFWQSDIYRRILDRRCDIILKGQSHRMVVDVFRIKDEPLVEECVKNIEFVSRRKGMVLDRFRDYWMNIHGPIGATIPTILRYEQNHTILSDYRNGSEPRFDGLAITWFASTQAMREGAATREYAITREDEPNFLPDGHLPTIIVREVLRVET</sequence>
<dbReference type="SUPFAM" id="SSF54909">
    <property type="entry name" value="Dimeric alpha+beta barrel"/>
    <property type="match status" value="2"/>
</dbReference>
<dbReference type="InterPro" id="IPR011008">
    <property type="entry name" value="Dimeric_a/b-barrel"/>
</dbReference>